<comment type="subunit">
    <text evidence="6">Consists of a catalytic RNA component (M1 or rnpB) and a protein subunit.</text>
</comment>
<evidence type="ECO:0000256" key="8">
    <source>
        <dbReference type="SAM" id="MobiDB-lite"/>
    </source>
</evidence>
<organism evidence="9 10">
    <name type="scientific">Corynebacterium macginleyi</name>
    <dbReference type="NCBI Taxonomy" id="38290"/>
    <lineage>
        <taxon>Bacteria</taxon>
        <taxon>Bacillati</taxon>
        <taxon>Actinomycetota</taxon>
        <taxon>Actinomycetes</taxon>
        <taxon>Mycobacteriales</taxon>
        <taxon>Corynebacteriaceae</taxon>
        <taxon>Corynebacterium</taxon>
    </lineage>
</organism>
<evidence type="ECO:0000256" key="3">
    <source>
        <dbReference type="ARBA" id="ARBA00022759"/>
    </source>
</evidence>
<sequence>MLPAHHKLTSPPQFRRTMRGSRRQGTRTVVVHARDTMSANSNGRVGNPAEIAAPGPRFGLIVSKAVGNAVVRHRTSRRLRHVCMSLIPKLPPGVDVVIRALPASATATSEQLEKDITKALRKQWDI</sequence>
<comment type="catalytic activity">
    <reaction evidence="6">
        <text>Endonucleolytic cleavage of RNA, removing 5'-extranucleotides from tRNA precursor.</text>
        <dbReference type="EC" id="3.1.26.5"/>
    </reaction>
</comment>
<protein>
    <recommendedName>
        <fullName evidence="6 7">Ribonuclease P protein component</fullName>
        <shortName evidence="6">RNase P protein</shortName>
        <shortName evidence="6">RNaseP protein</shortName>
        <ecNumber evidence="6 7">3.1.26.5</ecNumber>
    </recommendedName>
    <alternativeName>
        <fullName evidence="6">Protein C5</fullName>
    </alternativeName>
</protein>
<dbReference type="GO" id="GO:0001682">
    <property type="term" value="P:tRNA 5'-leader removal"/>
    <property type="evidence" value="ECO:0007669"/>
    <property type="project" value="UniProtKB-UniRule"/>
</dbReference>
<dbReference type="Proteomes" id="UP000270649">
    <property type="component" value="Unassembled WGS sequence"/>
</dbReference>
<dbReference type="InterPro" id="IPR000100">
    <property type="entry name" value="RNase_P"/>
</dbReference>
<evidence type="ECO:0000313" key="9">
    <source>
        <dbReference type="EMBL" id="RMB58093.1"/>
    </source>
</evidence>
<evidence type="ECO:0000256" key="1">
    <source>
        <dbReference type="ARBA" id="ARBA00022694"/>
    </source>
</evidence>
<comment type="similarity">
    <text evidence="6">Belongs to the RnpA family.</text>
</comment>
<comment type="caution">
    <text evidence="9">The sequence shown here is derived from an EMBL/GenBank/DDBJ whole genome shotgun (WGS) entry which is preliminary data.</text>
</comment>
<dbReference type="GO" id="GO:0004526">
    <property type="term" value="F:ribonuclease P activity"/>
    <property type="evidence" value="ECO:0007669"/>
    <property type="project" value="UniProtKB-UniRule"/>
</dbReference>
<keyword evidence="1 6" id="KW-0819">tRNA processing</keyword>
<evidence type="ECO:0000313" key="10">
    <source>
        <dbReference type="Proteomes" id="UP000270649"/>
    </source>
</evidence>
<dbReference type="PANTHER" id="PTHR33992:SF1">
    <property type="entry name" value="RIBONUCLEASE P PROTEIN COMPONENT"/>
    <property type="match status" value="1"/>
</dbReference>
<comment type="function">
    <text evidence="6">RNaseP catalyzes the removal of the 5'-leader sequence from pre-tRNA to produce the mature 5'-terminus. It can also cleave other RNA substrates such as 4.5S RNA. The protein component plays an auxiliary but essential role in vivo by binding to the 5'-leader sequence and broadening the substrate specificity of the ribozyme.</text>
</comment>
<dbReference type="EMBL" id="REGC01000011">
    <property type="protein sequence ID" value="RMB58093.1"/>
    <property type="molecule type" value="Genomic_DNA"/>
</dbReference>
<name>A0A3M0G941_9CORY</name>
<dbReference type="InterPro" id="IPR014721">
    <property type="entry name" value="Ribsml_uS5_D2-typ_fold_subgr"/>
</dbReference>
<dbReference type="EC" id="3.1.26.5" evidence="6 7"/>
<evidence type="ECO:0000256" key="2">
    <source>
        <dbReference type="ARBA" id="ARBA00022722"/>
    </source>
</evidence>
<dbReference type="GO" id="GO:0000049">
    <property type="term" value="F:tRNA binding"/>
    <property type="evidence" value="ECO:0007669"/>
    <property type="project" value="UniProtKB-UniRule"/>
</dbReference>
<keyword evidence="3 6" id="KW-0255">Endonuclease</keyword>
<dbReference type="RefSeq" id="WP_121928016.1">
    <property type="nucleotide sequence ID" value="NZ_JAACCH010000002.1"/>
</dbReference>
<dbReference type="NCBIfam" id="TIGR00188">
    <property type="entry name" value="rnpA"/>
    <property type="match status" value="1"/>
</dbReference>
<dbReference type="Pfam" id="PF00825">
    <property type="entry name" value="Ribonuclease_P"/>
    <property type="match status" value="1"/>
</dbReference>
<dbReference type="Gene3D" id="3.30.230.10">
    <property type="match status" value="1"/>
</dbReference>
<feature type="compositionally biased region" description="Basic residues" evidence="8">
    <location>
        <begin position="16"/>
        <end position="25"/>
    </location>
</feature>
<proteinExistence type="inferred from homology"/>
<reference evidence="9 10" key="1">
    <citation type="submission" date="2018-10" db="EMBL/GenBank/DDBJ databases">
        <title>Corynebacterium macginleyi genome sequencing and assembly of the type strain and two clinical samples.</title>
        <authorList>
            <person name="Bernier A.-M."/>
            <person name="Bernard K."/>
        </authorList>
    </citation>
    <scope>NUCLEOTIDE SEQUENCE [LARGE SCALE GENOMIC DNA]</scope>
    <source>
        <strain evidence="9 10">NML 120205</strain>
    </source>
</reference>
<gene>
    <name evidence="6 9" type="primary">rnpA</name>
    <name evidence="9" type="ORF">D9543_08530</name>
</gene>
<dbReference type="GO" id="GO:0042781">
    <property type="term" value="F:3'-tRNA processing endoribonuclease activity"/>
    <property type="evidence" value="ECO:0007669"/>
    <property type="project" value="TreeGrafter"/>
</dbReference>
<dbReference type="AlphaFoldDB" id="A0A3M0G941"/>
<dbReference type="GO" id="GO:0030677">
    <property type="term" value="C:ribonuclease P complex"/>
    <property type="evidence" value="ECO:0007669"/>
    <property type="project" value="TreeGrafter"/>
</dbReference>
<evidence type="ECO:0000256" key="5">
    <source>
        <dbReference type="ARBA" id="ARBA00022884"/>
    </source>
</evidence>
<accession>A0A3M0G941</accession>
<evidence type="ECO:0000256" key="7">
    <source>
        <dbReference type="NCBIfam" id="TIGR00188"/>
    </source>
</evidence>
<keyword evidence="2 6" id="KW-0540">Nuclease</keyword>
<keyword evidence="5 6" id="KW-0694">RNA-binding</keyword>
<dbReference type="HAMAP" id="MF_00227">
    <property type="entry name" value="RNase_P"/>
    <property type="match status" value="1"/>
</dbReference>
<dbReference type="InterPro" id="IPR020568">
    <property type="entry name" value="Ribosomal_Su5_D2-typ_SF"/>
</dbReference>
<dbReference type="SUPFAM" id="SSF54211">
    <property type="entry name" value="Ribosomal protein S5 domain 2-like"/>
    <property type="match status" value="1"/>
</dbReference>
<evidence type="ECO:0000256" key="4">
    <source>
        <dbReference type="ARBA" id="ARBA00022801"/>
    </source>
</evidence>
<evidence type="ECO:0000256" key="6">
    <source>
        <dbReference type="HAMAP-Rule" id="MF_00227"/>
    </source>
</evidence>
<dbReference type="PANTHER" id="PTHR33992">
    <property type="entry name" value="RIBONUCLEASE P PROTEIN COMPONENT"/>
    <property type="match status" value="1"/>
</dbReference>
<feature type="region of interest" description="Disordered" evidence="8">
    <location>
        <begin position="1"/>
        <end position="25"/>
    </location>
</feature>
<keyword evidence="4 6" id="KW-0378">Hydrolase</keyword>